<dbReference type="SUPFAM" id="SSF159800">
    <property type="entry name" value="PrpR receptor domain-like"/>
    <property type="match status" value="1"/>
</dbReference>
<dbReference type="eggNOG" id="COG3829">
    <property type="taxonomic scope" value="Bacteria"/>
</dbReference>
<dbReference type="Pfam" id="PF00158">
    <property type="entry name" value="Sigma54_activat"/>
    <property type="match status" value="1"/>
</dbReference>
<dbReference type="InterPro" id="IPR010524">
    <property type="entry name" value="Sig_transdc_resp-reg_PrpR_N"/>
</dbReference>
<feature type="domain" description="PAS" evidence="6">
    <location>
        <begin position="198"/>
        <end position="251"/>
    </location>
</feature>
<sequence>MKRILLLSPSQRLAEDAEKIIDEQSLDVEVCFSTVPDIHKNVMNAVAQGVRVIISRRGMARIIKQMFDIPVITIEFTSNSYVRIFECIKGIKGKIAFFSLGDVPGTVKILGAMLNLDIRYYYFTDEETAEMAVKNAAEDGCIIGVGGSLTVLYSGKYNLEYHILDNSREDIEMALDSAHQVLKSTLAEEKRRKSLQVHIQRYETIFNYTHDGIIAVDRDGIIEVVNRQASDMLGLGDDSYKGKYIEEMLPETKLMTTLRNGEVELDELMRVGNDIIITNRVPIKIDNRVEGVVATFRDIDSVRVSEQKIRSNLRKKGIAAKYRFSDIIGESVVLKRTLRIAKSYAKTDAPILLVGEIGTGKEIFSHAIHQASARRNAPFVTVHCMHSQSDRLLAELYGVEGDNKGNEIREGAFELAHGGTLFLDMIDAASEEIQSQILRVIESKEVRRLGGKSIIPIDVRIIASVHANILEEIREGKFLEELTYAINTLTLKLPPLRQRDRDYYLLCEYGFRKKLKEEFNQYREDIRILEDFFADYPWRGNVRELFNLVERAAILLENRMSAEEIITTFPANGAKESSSMLNDVTLGKWNKSSIVEALSLNKLNVSRTARQLGCSRSTLYKKMEELNIKVTNIK</sequence>
<dbReference type="PRINTS" id="PR01590">
    <property type="entry name" value="HTHFIS"/>
</dbReference>
<dbReference type="STRING" id="1111454.HMPREF1250_0648"/>
<dbReference type="CDD" id="cd00009">
    <property type="entry name" value="AAA"/>
    <property type="match status" value="1"/>
</dbReference>
<feature type="domain" description="Sigma-54 factor interaction" evidence="5">
    <location>
        <begin position="327"/>
        <end position="554"/>
    </location>
</feature>
<dbReference type="CDD" id="cd00130">
    <property type="entry name" value="PAS"/>
    <property type="match status" value="1"/>
</dbReference>
<dbReference type="InterPro" id="IPR000014">
    <property type="entry name" value="PAS"/>
</dbReference>
<dbReference type="Gene3D" id="3.30.450.20">
    <property type="entry name" value="PAS domain"/>
    <property type="match status" value="1"/>
</dbReference>
<dbReference type="EMBL" id="AWXA01000048">
    <property type="protein sequence ID" value="ERT58022.1"/>
    <property type="molecule type" value="Genomic_DNA"/>
</dbReference>
<dbReference type="PROSITE" id="PS50112">
    <property type="entry name" value="PAS"/>
    <property type="match status" value="1"/>
</dbReference>
<dbReference type="InterPro" id="IPR058031">
    <property type="entry name" value="AAA_lid_NorR"/>
</dbReference>
<dbReference type="Gene3D" id="3.40.50.300">
    <property type="entry name" value="P-loop containing nucleotide triphosphate hydrolases"/>
    <property type="match status" value="1"/>
</dbReference>
<dbReference type="Proteomes" id="UP000017090">
    <property type="component" value="Unassembled WGS sequence"/>
</dbReference>
<name>U7UF13_9FIRM</name>
<dbReference type="SUPFAM" id="SSF52540">
    <property type="entry name" value="P-loop containing nucleoside triphosphate hydrolases"/>
    <property type="match status" value="1"/>
</dbReference>
<dbReference type="InterPro" id="IPR002078">
    <property type="entry name" value="Sigma_54_int"/>
</dbReference>
<keyword evidence="2" id="KW-0067">ATP-binding</keyword>
<evidence type="ECO:0000259" key="5">
    <source>
        <dbReference type="PROSITE" id="PS50045"/>
    </source>
</evidence>
<comment type="caution">
    <text evidence="7">The sequence shown here is derived from an EMBL/GenBank/DDBJ whole genome shotgun (WGS) entry which is preliminary data.</text>
</comment>
<dbReference type="Pfam" id="PF00989">
    <property type="entry name" value="PAS"/>
    <property type="match status" value="1"/>
</dbReference>
<dbReference type="SMART" id="SM00091">
    <property type="entry name" value="PAS"/>
    <property type="match status" value="1"/>
</dbReference>
<dbReference type="Gene3D" id="3.40.50.2300">
    <property type="match status" value="1"/>
</dbReference>
<dbReference type="InterPro" id="IPR027417">
    <property type="entry name" value="P-loop_NTPase"/>
</dbReference>
<dbReference type="GO" id="GO:0005524">
    <property type="term" value="F:ATP binding"/>
    <property type="evidence" value="ECO:0007669"/>
    <property type="project" value="UniProtKB-KW"/>
</dbReference>
<keyword evidence="8" id="KW-1185">Reference proteome</keyword>
<dbReference type="InterPro" id="IPR002197">
    <property type="entry name" value="HTH_Fis"/>
</dbReference>
<organism evidence="7 8">
    <name type="scientific">Megasphaera vaginalis</name>
    <name type="common">ex Srinivasan et al. 2021</name>
    <dbReference type="NCBI Taxonomy" id="1111454"/>
    <lineage>
        <taxon>Bacteria</taxon>
        <taxon>Bacillati</taxon>
        <taxon>Bacillota</taxon>
        <taxon>Negativicutes</taxon>
        <taxon>Veillonellales</taxon>
        <taxon>Veillonellaceae</taxon>
        <taxon>Megasphaera</taxon>
    </lineage>
</organism>
<keyword evidence="1" id="KW-0547">Nucleotide-binding</keyword>
<accession>U7UF13</accession>
<keyword evidence="4" id="KW-0804">Transcription</keyword>
<reference evidence="7 8" key="1">
    <citation type="submission" date="2013-09" db="EMBL/GenBank/DDBJ databases">
        <authorList>
            <person name="Durkin A.S."/>
            <person name="Haft D.R."/>
            <person name="McCorrison J."/>
            <person name="Torralba M."/>
            <person name="Gillis M."/>
            <person name="Haft D.H."/>
            <person name="Methe B."/>
            <person name="Sutton G."/>
            <person name="Nelson K.E."/>
        </authorList>
    </citation>
    <scope>NUCLEOTIDE SEQUENCE [LARGE SCALE GENOMIC DNA]</scope>
    <source>
        <strain evidence="7 8">BV3C16-1</strain>
    </source>
</reference>
<dbReference type="SUPFAM" id="SSF46689">
    <property type="entry name" value="Homeodomain-like"/>
    <property type="match status" value="1"/>
</dbReference>
<dbReference type="SUPFAM" id="SSF55785">
    <property type="entry name" value="PYP-like sensor domain (PAS domain)"/>
    <property type="match status" value="1"/>
</dbReference>
<dbReference type="NCBIfam" id="TIGR00229">
    <property type="entry name" value="sensory_box"/>
    <property type="match status" value="1"/>
</dbReference>
<keyword evidence="3" id="KW-0805">Transcription regulation</keyword>
<evidence type="ECO:0000256" key="4">
    <source>
        <dbReference type="ARBA" id="ARBA00023163"/>
    </source>
</evidence>
<dbReference type="PANTHER" id="PTHR32071:SF57">
    <property type="entry name" value="C4-DICARBOXYLATE TRANSPORT TRANSCRIPTIONAL REGULATORY PROTEIN DCTD"/>
    <property type="match status" value="1"/>
</dbReference>
<evidence type="ECO:0000259" key="6">
    <source>
        <dbReference type="PROSITE" id="PS50112"/>
    </source>
</evidence>
<dbReference type="SMART" id="SM00382">
    <property type="entry name" value="AAA"/>
    <property type="match status" value="1"/>
</dbReference>
<dbReference type="Gene3D" id="1.10.10.60">
    <property type="entry name" value="Homeodomain-like"/>
    <property type="match status" value="1"/>
</dbReference>
<dbReference type="Pfam" id="PF25601">
    <property type="entry name" value="AAA_lid_14"/>
    <property type="match status" value="1"/>
</dbReference>
<dbReference type="Gene3D" id="3.40.50.10660">
    <property type="entry name" value="PrpR receptor domain-like"/>
    <property type="match status" value="1"/>
</dbReference>
<dbReference type="InterPro" id="IPR013767">
    <property type="entry name" value="PAS_fold"/>
</dbReference>
<evidence type="ECO:0000313" key="7">
    <source>
        <dbReference type="EMBL" id="ERT58022.1"/>
    </source>
</evidence>
<dbReference type="InterPro" id="IPR035965">
    <property type="entry name" value="PAS-like_dom_sf"/>
</dbReference>
<dbReference type="InterPro" id="IPR003593">
    <property type="entry name" value="AAA+_ATPase"/>
</dbReference>
<dbReference type="Gene3D" id="1.10.8.60">
    <property type="match status" value="1"/>
</dbReference>
<dbReference type="GO" id="GO:0043565">
    <property type="term" value="F:sequence-specific DNA binding"/>
    <property type="evidence" value="ECO:0007669"/>
    <property type="project" value="InterPro"/>
</dbReference>
<dbReference type="InterPro" id="IPR009057">
    <property type="entry name" value="Homeodomain-like_sf"/>
</dbReference>
<dbReference type="Pfam" id="PF06506">
    <property type="entry name" value="PrpR_N"/>
    <property type="match status" value="1"/>
</dbReference>
<dbReference type="PATRIC" id="fig|1111454.3.peg.1764"/>
<dbReference type="PROSITE" id="PS50045">
    <property type="entry name" value="SIGMA54_INTERACT_4"/>
    <property type="match status" value="1"/>
</dbReference>
<evidence type="ECO:0000256" key="3">
    <source>
        <dbReference type="ARBA" id="ARBA00023015"/>
    </source>
</evidence>
<dbReference type="OrthoDB" id="9764280at2"/>
<gene>
    <name evidence="7" type="ORF">HMPREF1250_0648</name>
</gene>
<dbReference type="GO" id="GO:0006355">
    <property type="term" value="P:regulation of DNA-templated transcription"/>
    <property type="evidence" value="ECO:0007669"/>
    <property type="project" value="InterPro"/>
</dbReference>
<protein>
    <submittedName>
        <fullName evidence="7">PAS domain S-box protein</fullName>
    </submittedName>
</protein>
<dbReference type="PANTHER" id="PTHR32071">
    <property type="entry name" value="TRANSCRIPTIONAL REGULATORY PROTEIN"/>
    <property type="match status" value="1"/>
</dbReference>
<evidence type="ECO:0000313" key="8">
    <source>
        <dbReference type="Proteomes" id="UP000017090"/>
    </source>
</evidence>
<dbReference type="Pfam" id="PF02954">
    <property type="entry name" value="HTH_8"/>
    <property type="match status" value="1"/>
</dbReference>
<evidence type="ECO:0000256" key="1">
    <source>
        <dbReference type="ARBA" id="ARBA00022741"/>
    </source>
</evidence>
<proteinExistence type="predicted"/>
<dbReference type="GO" id="GO:0000156">
    <property type="term" value="F:phosphorelay response regulator activity"/>
    <property type="evidence" value="ECO:0007669"/>
    <property type="project" value="InterPro"/>
</dbReference>
<evidence type="ECO:0000256" key="2">
    <source>
        <dbReference type="ARBA" id="ARBA00022840"/>
    </source>
</evidence>
<dbReference type="AlphaFoldDB" id="U7UF13"/>
<dbReference type="RefSeq" id="WP_023054257.1">
    <property type="nucleotide sequence ID" value="NZ_AWXA01000048.1"/>
</dbReference>